<dbReference type="AlphaFoldDB" id="A0AAP0IPR9"/>
<sequence length="152" mass="16646">MLSVRPGGHEMKECLRKPTTITAASPTSDPNLPSDETASWGKERPSVCLYYRVEGNYHFKCPLIMMASIPAEPLRVRALGSRYFWPKYHGCDGMDSGGISGSMTGIVVLEARGLRECSSGTESKSGLSSEDRESASAYLRTVVYTDFIMVIP</sequence>
<reference evidence="2 3" key="1">
    <citation type="submission" date="2024-01" db="EMBL/GenBank/DDBJ databases">
        <title>Genome assemblies of Stephania.</title>
        <authorList>
            <person name="Yang L."/>
        </authorList>
    </citation>
    <scope>NUCLEOTIDE SEQUENCE [LARGE SCALE GENOMIC DNA]</scope>
    <source>
        <strain evidence="2">JXDWG</strain>
        <tissue evidence="2">Leaf</tissue>
    </source>
</reference>
<feature type="region of interest" description="Disordered" evidence="1">
    <location>
        <begin position="15"/>
        <end position="40"/>
    </location>
</feature>
<evidence type="ECO:0000313" key="3">
    <source>
        <dbReference type="Proteomes" id="UP001419268"/>
    </source>
</evidence>
<evidence type="ECO:0000256" key="1">
    <source>
        <dbReference type="SAM" id="MobiDB-lite"/>
    </source>
</evidence>
<feature type="compositionally biased region" description="Polar residues" evidence="1">
    <location>
        <begin position="19"/>
        <end position="37"/>
    </location>
</feature>
<organism evidence="2 3">
    <name type="scientific">Stephania cephalantha</name>
    <dbReference type="NCBI Taxonomy" id="152367"/>
    <lineage>
        <taxon>Eukaryota</taxon>
        <taxon>Viridiplantae</taxon>
        <taxon>Streptophyta</taxon>
        <taxon>Embryophyta</taxon>
        <taxon>Tracheophyta</taxon>
        <taxon>Spermatophyta</taxon>
        <taxon>Magnoliopsida</taxon>
        <taxon>Ranunculales</taxon>
        <taxon>Menispermaceae</taxon>
        <taxon>Menispermoideae</taxon>
        <taxon>Cissampelideae</taxon>
        <taxon>Stephania</taxon>
    </lineage>
</organism>
<name>A0AAP0IPR9_9MAGN</name>
<keyword evidence="3" id="KW-1185">Reference proteome</keyword>
<dbReference type="EMBL" id="JBBNAG010000007">
    <property type="protein sequence ID" value="KAK9118743.1"/>
    <property type="molecule type" value="Genomic_DNA"/>
</dbReference>
<accession>A0AAP0IPR9</accession>
<comment type="caution">
    <text evidence="2">The sequence shown here is derived from an EMBL/GenBank/DDBJ whole genome shotgun (WGS) entry which is preliminary data.</text>
</comment>
<proteinExistence type="predicted"/>
<evidence type="ECO:0000313" key="2">
    <source>
        <dbReference type="EMBL" id="KAK9118743.1"/>
    </source>
</evidence>
<protein>
    <submittedName>
        <fullName evidence="2">Uncharacterized protein</fullName>
    </submittedName>
</protein>
<dbReference type="Proteomes" id="UP001419268">
    <property type="component" value="Unassembled WGS sequence"/>
</dbReference>
<gene>
    <name evidence="2" type="ORF">Scep_016836</name>
</gene>